<gene>
    <name evidence="2" type="ORF">SCF082_LOCUS42051</name>
</gene>
<evidence type="ECO:0000313" key="2">
    <source>
        <dbReference type="EMBL" id="CAK9089114.1"/>
    </source>
</evidence>
<name>A0ABP0QLK3_9DINO</name>
<organism evidence="2 3">
    <name type="scientific">Durusdinium trenchii</name>
    <dbReference type="NCBI Taxonomy" id="1381693"/>
    <lineage>
        <taxon>Eukaryota</taxon>
        <taxon>Sar</taxon>
        <taxon>Alveolata</taxon>
        <taxon>Dinophyceae</taxon>
        <taxon>Suessiales</taxon>
        <taxon>Symbiodiniaceae</taxon>
        <taxon>Durusdinium</taxon>
    </lineage>
</organism>
<proteinExistence type="predicted"/>
<sequence>MASHMHPAQMNPQQDTEPLSESDGEAAAIEGSGAGAVSFQEAERQALQEMRDRRAGLLKNLSPDNKITRSASMIRALPKDIVLCDYLSFVPCGTNVIIVTHLQKRLSEAIEAIDESLEPTITSDLSTAGLTRLLWVLRRQKPSCPLSRLRVEYYSQLNCRLRSTHLRLLGCSNDVQEAVAAIRGQALLDDNFVTALSEAQGFESAWLVECEPKARGRGAKAVAHERLAAAQSSQTLPSMLAATRSAFAEFADVARAAAGVPAAGVTSMGPPPSLAASAKAPSMAAPKPAPMLAPPLVSPSMPQVSPAAGNALVHVTEYAQAQTPEVSPAAENVAAEGGIYCGLLSGDNQLKKEAASLMAVDHGILLKLEQLAADSNFSPGILQDLKVVITPAIRILFQAYEEDGYHPRSAGGKHILRGLCLTLPDSKLVEDIHGVLRNGRGNRRNRRQTVHSFQELVTHSGVLATRSIQHKAHVGRDVFLRSFPKTRDTKRKRRYFARVHKLPQAWGDLCGRKKWNTLNEETLHRGVAALNFLRSYTALHWADLGVRIAHGRLSKFASELCIMEKRNNENMRVYIGFCLSNAEWGCLFWPLCFHQLGDFQAYTLDPQGEVEWVHVLNPQDWHVWDHSVKVVSERIYLTVHSSAPLLKHFLQNPRCQSSLTIADMTLVSEVLGMDTSVFDPKK</sequence>
<feature type="region of interest" description="Disordered" evidence="1">
    <location>
        <begin position="1"/>
        <end position="36"/>
    </location>
</feature>
<evidence type="ECO:0000256" key="1">
    <source>
        <dbReference type="SAM" id="MobiDB-lite"/>
    </source>
</evidence>
<dbReference type="EMBL" id="CAXAMM010039807">
    <property type="protein sequence ID" value="CAK9089114.1"/>
    <property type="molecule type" value="Genomic_DNA"/>
</dbReference>
<accession>A0ABP0QLK3</accession>
<feature type="compositionally biased region" description="Low complexity" evidence="1">
    <location>
        <begin position="274"/>
        <end position="285"/>
    </location>
</feature>
<protein>
    <submittedName>
        <fullName evidence="2">Uncharacterized protein</fullName>
    </submittedName>
</protein>
<feature type="compositionally biased region" description="Low complexity" evidence="1">
    <location>
        <begin position="25"/>
        <end position="36"/>
    </location>
</feature>
<evidence type="ECO:0000313" key="3">
    <source>
        <dbReference type="Proteomes" id="UP001642464"/>
    </source>
</evidence>
<dbReference type="Proteomes" id="UP001642464">
    <property type="component" value="Unassembled WGS sequence"/>
</dbReference>
<keyword evidence="3" id="KW-1185">Reference proteome</keyword>
<comment type="caution">
    <text evidence="2">The sequence shown here is derived from an EMBL/GenBank/DDBJ whole genome shotgun (WGS) entry which is preliminary data.</text>
</comment>
<feature type="region of interest" description="Disordered" evidence="1">
    <location>
        <begin position="265"/>
        <end position="285"/>
    </location>
</feature>
<reference evidence="2 3" key="1">
    <citation type="submission" date="2024-02" db="EMBL/GenBank/DDBJ databases">
        <authorList>
            <person name="Chen Y."/>
            <person name="Shah S."/>
            <person name="Dougan E. K."/>
            <person name="Thang M."/>
            <person name="Chan C."/>
        </authorList>
    </citation>
    <scope>NUCLEOTIDE SEQUENCE [LARGE SCALE GENOMIC DNA]</scope>
</reference>